<name>A0A9D7XPD5_9BACT</name>
<feature type="transmembrane region" description="Helical" evidence="1">
    <location>
        <begin position="115"/>
        <end position="133"/>
    </location>
</feature>
<accession>A0A9D7XPD5</accession>
<gene>
    <name evidence="3" type="ORF">IPP15_05715</name>
</gene>
<feature type="transmembrane region" description="Helical" evidence="1">
    <location>
        <begin position="200"/>
        <end position="218"/>
    </location>
</feature>
<protein>
    <submittedName>
        <fullName evidence="3">DMT family transporter</fullName>
    </submittedName>
</protein>
<dbReference type="PANTHER" id="PTHR22911:SF79">
    <property type="entry name" value="MOBA-LIKE NTP TRANSFERASE DOMAIN-CONTAINING PROTEIN"/>
    <property type="match status" value="1"/>
</dbReference>
<feature type="domain" description="EamA" evidence="2">
    <location>
        <begin position="141"/>
        <end position="267"/>
    </location>
</feature>
<evidence type="ECO:0000256" key="1">
    <source>
        <dbReference type="SAM" id="Phobius"/>
    </source>
</evidence>
<feature type="transmembrane region" description="Helical" evidence="1">
    <location>
        <begin position="86"/>
        <end position="103"/>
    </location>
</feature>
<feature type="transmembrane region" description="Helical" evidence="1">
    <location>
        <begin position="63"/>
        <end position="80"/>
    </location>
</feature>
<dbReference type="InterPro" id="IPR000620">
    <property type="entry name" value="EamA_dom"/>
</dbReference>
<keyword evidence="1" id="KW-1133">Transmembrane helix</keyword>
<dbReference type="GO" id="GO:0016020">
    <property type="term" value="C:membrane"/>
    <property type="evidence" value="ECO:0007669"/>
    <property type="project" value="InterPro"/>
</dbReference>
<evidence type="ECO:0000313" key="3">
    <source>
        <dbReference type="EMBL" id="MBK9981911.1"/>
    </source>
</evidence>
<dbReference type="EMBL" id="JADKGY010000001">
    <property type="protein sequence ID" value="MBK9981911.1"/>
    <property type="molecule type" value="Genomic_DNA"/>
</dbReference>
<feature type="transmembrane region" description="Helical" evidence="1">
    <location>
        <begin position="170"/>
        <end position="188"/>
    </location>
</feature>
<feature type="domain" description="EamA" evidence="2">
    <location>
        <begin position="7"/>
        <end position="131"/>
    </location>
</feature>
<reference evidence="3 4" key="1">
    <citation type="submission" date="2020-10" db="EMBL/GenBank/DDBJ databases">
        <title>Connecting structure to function with the recovery of over 1000 high-quality activated sludge metagenome-assembled genomes encoding full-length rRNA genes using long-read sequencing.</title>
        <authorList>
            <person name="Singleton C.M."/>
            <person name="Petriglieri F."/>
            <person name="Kristensen J.M."/>
            <person name="Kirkegaard R.H."/>
            <person name="Michaelsen T.Y."/>
            <person name="Andersen M.H."/>
            <person name="Karst S.M."/>
            <person name="Dueholm M.S."/>
            <person name="Nielsen P.H."/>
            <person name="Albertsen M."/>
        </authorList>
    </citation>
    <scope>NUCLEOTIDE SEQUENCE [LARGE SCALE GENOMIC DNA]</scope>
    <source>
        <strain evidence="3">Ribe_18-Q3-R11-54_MAXAC.273</strain>
    </source>
</reference>
<sequence>MNSQYTRGILMTVLAAIVWSTGGVLVKLISLDAFTILFFRSLYAGIFFLIVFRSEALKFDSRVLIVSLCYAPLLICFVCATKMTTAANAIFLQYISPAVVLFVEPRLLKTKMLNYNIITVIVCTFGLSFFLFGQNGVHHWLGDGLALLSGFFSAALILSLKVSNKSQQMSGILLGNIWVVLITLPWFLKSTHPSLNENLMLAFLGFIQIGLGYLLFTYGQRRIPAIESSLIALLEPILNPIWVLIGYHEMPSLWSWIGGSIIILTLFARMLYLKYSNKVSLL</sequence>
<dbReference type="AlphaFoldDB" id="A0A9D7XPD5"/>
<organism evidence="3 4">
    <name type="scientific">Candidatus Opimibacter skivensis</name>
    <dbReference type="NCBI Taxonomy" id="2982028"/>
    <lineage>
        <taxon>Bacteria</taxon>
        <taxon>Pseudomonadati</taxon>
        <taxon>Bacteroidota</taxon>
        <taxon>Saprospiria</taxon>
        <taxon>Saprospirales</taxon>
        <taxon>Saprospiraceae</taxon>
        <taxon>Candidatus Opimibacter</taxon>
    </lineage>
</organism>
<dbReference type="Pfam" id="PF00892">
    <property type="entry name" value="EamA"/>
    <property type="match status" value="2"/>
</dbReference>
<proteinExistence type="predicted"/>
<dbReference type="PANTHER" id="PTHR22911">
    <property type="entry name" value="ACYL-MALONYL CONDENSING ENZYME-RELATED"/>
    <property type="match status" value="1"/>
</dbReference>
<dbReference type="SUPFAM" id="SSF103481">
    <property type="entry name" value="Multidrug resistance efflux transporter EmrE"/>
    <property type="match status" value="1"/>
</dbReference>
<evidence type="ECO:0000259" key="2">
    <source>
        <dbReference type="Pfam" id="PF00892"/>
    </source>
</evidence>
<feature type="transmembrane region" description="Helical" evidence="1">
    <location>
        <begin position="33"/>
        <end position="51"/>
    </location>
</feature>
<dbReference type="InterPro" id="IPR037185">
    <property type="entry name" value="EmrE-like"/>
</dbReference>
<keyword evidence="1" id="KW-0812">Transmembrane</keyword>
<feature type="transmembrane region" description="Helical" evidence="1">
    <location>
        <begin position="230"/>
        <end position="247"/>
    </location>
</feature>
<feature type="transmembrane region" description="Helical" evidence="1">
    <location>
        <begin position="253"/>
        <end position="272"/>
    </location>
</feature>
<evidence type="ECO:0000313" key="4">
    <source>
        <dbReference type="Proteomes" id="UP000808337"/>
    </source>
</evidence>
<keyword evidence="1" id="KW-0472">Membrane</keyword>
<feature type="transmembrane region" description="Helical" evidence="1">
    <location>
        <begin position="139"/>
        <end position="158"/>
    </location>
</feature>
<dbReference type="Proteomes" id="UP000808337">
    <property type="component" value="Unassembled WGS sequence"/>
</dbReference>
<comment type="caution">
    <text evidence="3">The sequence shown here is derived from an EMBL/GenBank/DDBJ whole genome shotgun (WGS) entry which is preliminary data.</text>
</comment>